<dbReference type="EMBL" id="CAJPEX010003088">
    <property type="protein sequence ID" value="CAG0921835.1"/>
    <property type="molecule type" value="Genomic_DNA"/>
</dbReference>
<sequence>MRWLLATRKMASSVEPLEDQDQYEADLGESAYESTVTFAPNDLLGMAPNDEEKIVFTGWMWITSFAILTFGTMGIIFMVARETIKYCRRCQEREGIERAQSINALNPHHRTDGHLSTPGSPLGPRVFAPNIVLSAFSGPHR</sequence>
<keyword evidence="1" id="KW-0812">Transmembrane</keyword>
<reference evidence="2" key="1">
    <citation type="submission" date="2020-11" db="EMBL/GenBank/DDBJ databases">
        <authorList>
            <person name="Tran Van P."/>
        </authorList>
    </citation>
    <scope>NUCLEOTIDE SEQUENCE</scope>
</reference>
<protein>
    <submittedName>
        <fullName evidence="2">Uncharacterized protein</fullName>
    </submittedName>
</protein>
<evidence type="ECO:0000256" key="1">
    <source>
        <dbReference type="SAM" id="Phobius"/>
    </source>
</evidence>
<organism evidence="2">
    <name type="scientific">Notodromas monacha</name>
    <dbReference type="NCBI Taxonomy" id="399045"/>
    <lineage>
        <taxon>Eukaryota</taxon>
        <taxon>Metazoa</taxon>
        <taxon>Ecdysozoa</taxon>
        <taxon>Arthropoda</taxon>
        <taxon>Crustacea</taxon>
        <taxon>Oligostraca</taxon>
        <taxon>Ostracoda</taxon>
        <taxon>Podocopa</taxon>
        <taxon>Podocopida</taxon>
        <taxon>Cypridocopina</taxon>
        <taxon>Cypridoidea</taxon>
        <taxon>Cyprididae</taxon>
        <taxon>Notodromas</taxon>
    </lineage>
</organism>
<proteinExistence type="predicted"/>
<dbReference type="AlphaFoldDB" id="A0A7R9BWE7"/>
<dbReference type="EMBL" id="OA885125">
    <property type="protein sequence ID" value="CAD7281683.1"/>
    <property type="molecule type" value="Genomic_DNA"/>
</dbReference>
<evidence type="ECO:0000313" key="2">
    <source>
        <dbReference type="EMBL" id="CAD7281683.1"/>
    </source>
</evidence>
<keyword evidence="1" id="KW-1133">Transmembrane helix</keyword>
<evidence type="ECO:0000313" key="3">
    <source>
        <dbReference type="Proteomes" id="UP000678499"/>
    </source>
</evidence>
<gene>
    <name evidence="2" type="ORF">NMOB1V02_LOCUS9321</name>
</gene>
<accession>A0A7R9BWE7</accession>
<dbReference type="Proteomes" id="UP000678499">
    <property type="component" value="Unassembled WGS sequence"/>
</dbReference>
<keyword evidence="3" id="KW-1185">Reference proteome</keyword>
<feature type="transmembrane region" description="Helical" evidence="1">
    <location>
        <begin position="58"/>
        <end position="79"/>
    </location>
</feature>
<keyword evidence="1" id="KW-0472">Membrane</keyword>
<name>A0A7R9BWE7_9CRUS</name>